<evidence type="ECO:0000256" key="4">
    <source>
        <dbReference type="ARBA" id="ARBA00009868"/>
    </source>
</evidence>
<reference evidence="16 17" key="1">
    <citation type="submission" date="2018-06" db="EMBL/GenBank/DDBJ databases">
        <authorList>
            <consortium name="Pathogen Informatics"/>
            <person name="Doyle S."/>
        </authorList>
    </citation>
    <scope>NUCLEOTIDE SEQUENCE [LARGE SCALE GENOMIC DNA]</scope>
    <source>
        <strain evidence="16 17">NCTC4837</strain>
    </source>
</reference>
<dbReference type="Gene3D" id="3.80.10.10">
    <property type="entry name" value="Ribonuclease Inhibitor"/>
    <property type="match status" value="1"/>
</dbReference>
<accession>A0A2X2IVB7</accession>
<evidence type="ECO:0000313" key="17">
    <source>
        <dbReference type="Proteomes" id="UP000251082"/>
    </source>
</evidence>
<dbReference type="SMART" id="SM00364">
    <property type="entry name" value="LRR_BAC"/>
    <property type="match status" value="6"/>
</dbReference>
<dbReference type="InterPro" id="IPR029487">
    <property type="entry name" value="NEL_dom"/>
</dbReference>
<evidence type="ECO:0000256" key="11">
    <source>
        <dbReference type="ARBA" id="ARBA00022843"/>
    </source>
</evidence>
<evidence type="ECO:0000256" key="3">
    <source>
        <dbReference type="ARBA" id="ARBA00004613"/>
    </source>
</evidence>
<feature type="active site" description="Glycyl thioester intermediate" evidence="14">
    <location>
        <position position="363"/>
    </location>
</feature>
<keyword evidence="11 14" id="KW-0832">Ubl conjugation</keyword>
<dbReference type="FunFam" id="1.20.1270.130:FF:000001">
    <property type="entry name" value="Invasion plasmid antigen IpaH"/>
    <property type="match status" value="1"/>
</dbReference>
<evidence type="ECO:0000259" key="15">
    <source>
        <dbReference type="PROSITE" id="PS52053"/>
    </source>
</evidence>
<keyword evidence="12" id="KW-0843">Virulence</keyword>
<dbReference type="NCBIfam" id="NF046045">
    <property type="entry name" value="IpaH_Shig"/>
    <property type="match status" value="1"/>
</dbReference>
<keyword evidence="8 14" id="KW-0808">Transferase</keyword>
<evidence type="ECO:0000256" key="9">
    <source>
        <dbReference type="ARBA" id="ARBA00022737"/>
    </source>
</evidence>
<protein>
    <recommendedName>
        <fullName evidence="5">RING-type E3 ubiquitin transferase</fullName>
        <ecNumber evidence="5">2.3.2.27</ecNumber>
    </recommendedName>
</protein>
<evidence type="ECO:0000256" key="12">
    <source>
        <dbReference type="ARBA" id="ARBA00023026"/>
    </source>
</evidence>
<dbReference type="Pfam" id="PF12468">
    <property type="entry name" value="LRR_TTSS"/>
    <property type="match status" value="1"/>
</dbReference>
<comment type="PTM">
    <text evidence="14">Ubiquitinated in the presence of host E1 ubiquitin-activating enzyme, E2 ubiquitin-conjugating enzyme and ubiquitin.</text>
</comment>
<evidence type="ECO:0000256" key="1">
    <source>
        <dbReference type="ARBA" id="ARBA00000900"/>
    </source>
</evidence>
<keyword evidence="6 14" id="KW-0964">Secreted</keyword>
<comment type="subcellular location">
    <subcellularLocation>
        <location evidence="2">Host cytoplasm</location>
    </subcellularLocation>
    <subcellularLocation>
        <location evidence="3">Secreted</location>
    </subcellularLocation>
</comment>
<dbReference type="Gene3D" id="1.20.58.360">
    <property type="entry name" value="Shigella T3SS effector IpaH defines"/>
    <property type="match status" value="1"/>
</dbReference>
<comment type="catalytic activity">
    <reaction evidence="1">
        <text>S-ubiquitinyl-[E2 ubiquitin-conjugating enzyme]-L-cysteine + [acceptor protein]-L-lysine = [E2 ubiquitin-conjugating enzyme]-L-cysteine + N(6)-ubiquitinyl-[acceptor protein]-L-lysine.</text>
        <dbReference type="EC" id="2.3.2.27"/>
    </reaction>
</comment>
<organism evidence="16 17">
    <name type="scientific">Shigella dysenteriae</name>
    <dbReference type="NCBI Taxonomy" id="622"/>
    <lineage>
        <taxon>Bacteria</taxon>
        <taxon>Pseudomonadati</taxon>
        <taxon>Pseudomonadota</taxon>
        <taxon>Gammaproteobacteria</taxon>
        <taxon>Enterobacterales</taxon>
        <taxon>Enterobacteriaceae</taxon>
        <taxon>Shigella</taxon>
    </lineage>
</organism>
<evidence type="ECO:0000256" key="2">
    <source>
        <dbReference type="ARBA" id="ARBA00004192"/>
    </source>
</evidence>
<comment type="similarity">
    <text evidence="4 14">Belongs to the LRR-containing bacterial E3 ligase family.</text>
</comment>
<name>A0A2X2IVB7_SHIDY</name>
<evidence type="ECO:0000256" key="5">
    <source>
        <dbReference type="ARBA" id="ARBA00012483"/>
    </source>
</evidence>
<dbReference type="GO" id="GO:0016567">
    <property type="term" value="P:protein ubiquitination"/>
    <property type="evidence" value="ECO:0007669"/>
    <property type="project" value="InterPro"/>
</dbReference>
<dbReference type="EC" id="2.3.2.27" evidence="5"/>
<dbReference type="Gene3D" id="1.20.58.90">
    <property type="match status" value="1"/>
</dbReference>
<evidence type="ECO:0000256" key="6">
    <source>
        <dbReference type="ARBA" id="ARBA00022525"/>
    </source>
</evidence>
<dbReference type="GO" id="GO:0061630">
    <property type="term" value="F:ubiquitin protein ligase activity"/>
    <property type="evidence" value="ECO:0007669"/>
    <property type="project" value="UniProtKB-EC"/>
</dbReference>
<dbReference type="InterPro" id="IPR051071">
    <property type="entry name" value="LRR-bact_E3_ubiq_ligases"/>
</dbReference>
<evidence type="ECO:0000256" key="10">
    <source>
        <dbReference type="ARBA" id="ARBA00022786"/>
    </source>
</evidence>
<keyword evidence="13 14" id="KW-1035">Host cytoplasm</keyword>
<keyword evidence="16" id="KW-0436">Ligase</keyword>
<gene>
    <name evidence="16" type="primary">ipaH_4</name>
    <name evidence="16" type="ORF">NCTC4837_02898</name>
</gene>
<dbReference type="InterPro" id="IPR032675">
    <property type="entry name" value="LRR_dom_sf"/>
</dbReference>
<dbReference type="InterPro" id="IPR032674">
    <property type="entry name" value="LRR_E3_ligase_N"/>
</dbReference>
<evidence type="ECO:0000313" key="16">
    <source>
        <dbReference type="EMBL" id="SPZ78155.1"/>
    </source>
</evidence>
<dbReference type="GO" id="GO:0030430">
    <property type="term" value="C:host cell cytoplasm"/>
    <property type="evidence" value="ECO:0007669"/>
    <property type="project" value="UniProtKB-SubCell"/>
</dbReference>
<keyword evidence="10 14" id="KW-0833">Ubl conjugation pathway</keyword>
<dbReference type="EMBL" id="UAUQ01000007">
    <property type="protein sequence ID" value="SPZ78155.1"/>
    <property type="molecule type" value="Genomic_DNA"/>
</dbReference>
<dbReference type="SUPFAM" id="SSF52058">
    <property type="entry name" value="L domain-like"/>
    <property type="match status" value="1"/>
</dbReference>
<dbReference type="GO" id="GO:0035821">
    <property type="term" value="P:modulation of process of another organism"/>
    <property type="evidence" value="ECO:0007669"/>
    <property type="project" value="UniProtKB-ARBA"/>
</dbReference>
<dbReference type="FunFam" id="1.20.58.90:FF:000007">
    <property type="entry name" value="E3 ubiquitin-protein ligase ipaH9.8"/>
    <property type="match status" value="1"/>
</dbReference>
<dbReference type="RefSeq" id="WP_134801695.1">
    <property type="nucleotide sequence ID" value="NZ_CP024466.1"/>
</dbReference>
<proteinExistence type="inferred from homology"/>
<dbReference type="PROSITE" id="PS52053">
    <property type="entry name" value="NEL"/>
    <property type="match status" value="1"/>
</dbReference>
<sequence>MSIMLPINNNFSLSQNSFYNTISGTYADYFSAWDKWEKQALPGENRNEAVSLLKECLINQFSELQLNRLNLSSLPDNLPPQITVLEITQNALISLPELPASLEYLDACDNHLSTLPELPASLKHLDVDNNQLTMLPELPALLEYINADNNQLTMLPELPTSLEVLSVRNNQLTFLPELPESLEALDVSTNLLESLPAVPVRNHHSEETEIFFRCRENRITHIPENILSLDPTCTIILEDNPLSSRIRESLSQQTAQPDYHGPRIYFSMSDGQQNTLHRPLADAVTAWFPENKQSDVSQIWHAFEHEEHANTFSAFLDRLSDTVSARNTSGFREQVAAWLEKLSASAELRQQSFAIAADATESCEDRVALTWNNLRKTLLVHQASEGLFDNDTGALLSLGREMFRLEILEDIARDKVRTLHFVDEIEVYLAFQTMLAEKLQLSTAVKEMRFYGVSGVTANDLRTAEATVRSREENEFTDWFSLWGPWHAVLKRTEADRWAQAEEQKYEMLENEYPQRVADRLKASGLSGDADAEREAGAQVMRETEQQIYRQLTDEVLALRLSENGSQLHHS</sequence>
<dbReference type="Pfam" id="PF14496">
    <property type="entry name" value="NEL"/>
    <property type="match status" value="1"/>
</dbReference>
<dbReference type="PROSITE" id="PS51450">
    <property type="entry name" value="LRR"/>
    <property type="match status" value="2"/>
</dbReference>
<evidence type="ECO:0000256" key="8">
    <source>
        <dbReference type="ARBA" id="ARBA00022679"/>
    </source>
</evidence>
<keyword evidence="7" id="KW-0433">Leucine-rich repeat</keyword>
<dbReference type="InterPro" id="IPR001611">
    <property type="entry name" value="Leu-rich_rpt"/>
</dbReference>
<dbReference type="Gene3D" id="1.20.1270.130">
    <property type="entry name" value="Shigella T3SS effector IpaH domain"/>
    <property type="match status" value="1"/>
</dbReference>
<dbReference type="PANTHER" id="PTHR47114">
    <property type="match status" value="1"/>
</dbReference>
<dbReference type="PANTHER" id="PTHR47114:SF2">
    <property type="entry name" value="OLIGODENDROCYTE-MYELIN GLYCOPROTEIN"/>
    <property type="match status" value="1"/>
</dbReference>
<dbReference type="GO" id="GO:0016874">
    <property type="term" value="F:ligase activity"/>
    <property type="evidence" value="ECO:0007669"/>
    <property type="project" value="UniProtKB-KW"/>
</dbReference>
<evidence type="ECO:0000256" key="13">
    <source>
        <dbReference type="ARBA" id="ARBA00023200"/>
    </source>
</evidence>
<feature type="domain" description="NEL" evidence="15">
    <location>
        <begin position="279"/>
        <end position="571"/>
    </location>
</feature>
<keyword evidence="9" id="KW-0677">Repeat</keyword>
<evidence type="ECO:0000256" key="7">
    <source>
        <dbReference type="ARBA" id="ARBA00022614"/>
    </source>
</evidence>
<dbReference type="Proteomes" id="UP000251082">
    <property type="component" value="Unassembled WGS sequence"/>
</dbReference>
<dbReference type="GO" id="GO:0005576">
    <property type="term" value="C:extracellular region"/>
    <property type="evidence" value="ECO:0007669"/>
    <property type="project" value="UniProtKB-SubCell"/>
</dbReference>
<evidence type="ECO:0000256" key="14">
    <source>
        <dbReference type="PROSITE-ProRule" id="PRU01398"/>
    </source>
</evidence>
<dbReference type="AlphaFoldDB" id="A0A2X2IVB7"/>
<dbReference type="FunFam" id="1.20.58.360:FF:000001">
    <property type="entry name" value="Probable E3 ubiquitin-protein ligase ipaH7.8"/>
    <property type="match status" value="1"/>
</dbReference>